<evidence type="ECO:0000256" key="1">
    <source>
        <dbReference type="SAM" id="SignalP"/>
    </source>
</evidence>
<dbReference type="RefSeq" id="WP_187537307.1">
    <property type="nucleotide sequence ID" value="NZ_BAABJT010000001.1"/>
</dbReference>
<keyword evidence="3" id="KW-1185">Reference proteome</keyword>
<evidence type="ECO:0008006" key="4">
    <source>
        <dbReference type="Google" id="ProtNLM"/>
    </source>
</evidence>
<name>A0A7G9SFU0_9SPHN</name>
<organism evidence="2 3">
    <name type="scientific">Sphingomonas lutea</name>
    <dbReference type="NCBI Taxonomy" id="1045317"/>
    <lineage>
        <taxon>Bacteria</taxon>
        <taxon>Pseudomonadati</taxon>
        <taxon>Pseudomonadota</taxon>
        <taxon>Alphaproteobacteria</taxon>
        <taxon>Sphingomonadales</taxon>
        <taxon>Sphingomonadaceae</taxon>
        <taxon>Sphingomonas</taxon>
    </lineage>
</organism>
<accession>A0A7G9SFU0</accession>
<dbReference type="EMBL" id="CP060718">
    <property type="protein sequence ID" value="QNN66715.1"/>
    <property type="molecule type" value="Genomic_DNA"/>
</dbReference>
<evidence type="ECO:0000313" key="2">
    <source>
        <dbReference type="EMBL" id="QNN66715.1"/>
    </source>
</evidence>
<dbReference type="PROSITE" id="PS51257">
    <property type="entry name" value="PROKAR_LIPOPROTEIN"/>
    <property type="match status" value="1"/>
</dbReference>
<dbReference type="Proteomes" id="UP000515971">
    <property type="component" value="Chromosome"/>
</dbReference>
<dbReference type="AlphaFoldDB" id="A0A7G9SFU0"/>
<dbReference type="KEGG" id="slut:H9L13_08455"/>
<gene>
    <name evidence="2" type="ORF">H9L13_08455</name>
</gene>
<protein>
    <recommendedName>
        <fullName evidence="4">Peptidase inhibitor I78 family protein</fullName>
    </recommendedName>
</protein>
<dbReference type="Pfam" id="PF11720">
    <property type="entry name" value="Inhibitor_I78"/>
    <property type="match status" value="1"/>
</dbReference>
<proteinExistence type="predicted"/>
<sequence length="100" mass="10456">MRNLAICSVLALGACAAAGQTRVVGIDQVPPGSTCVQSGALDSFKGEMASTELGARIMGAARAPNLRWVPHGAMVTMEYNARRVTVQLDPQNRVLTAKCG</sequence>
<dbReference type="InterPro" id="IPR021719">
    <property type="entry name" value="Prot_inh_I78"/>
</dbReference>
<feature type="signal peptide" evidence="1">
    <location>
        <begin position="1"/>
        <end position="19"/>
    </location>
</feature>
<feature type="chain" id="PRO_5028923465" description="Peptidase inhibitor I78 family protein" evidence="1">
    <location>
        <begin position="20"/>
        <end position="100"/>
    </location>
</feature>
<keyword evidence="1" id="KW-0732">Signal</keyword>
<evidence type="ECO:0000313" key="3">
    <source>
        <dbReference type="Proteomes" id="UP000515971"/>
    </source>
</evidence>
<dbReference type="Gene3D" id="3.30.10.10">
    <property type="entry name" value="Trypsin Inhibitor V, subunit A"/>
    <property type="match status" value="1"/>
</dbReference>
<reference evidence="2 3" key="1">
    <citation type="submission" date="2020-08" db="EMBL/GenBank/DDBJ databases">
        <title>Genome sequence of Sphingomonas lutea KCTC 23642T.</title>
        <authorList>
            <person name="Hyun D.-W."/>
            <person name="Bae J.-W."/>
        </authorList>
    </citation>
    <scope>NUCLEOTIDE SEQUENCE [LARGE SCALE GENOMIC DNA]</scope>
    <source>
        <strain evidence="2 3">KCTC 23642</strain>
    </source>
</reference>